<gene>
    <name evidence="2" type="ORF">FG476_01840</name>
</gene>
<protein>
    <submittedName>
        <fullName evidence="2">DUF1566 domain-containing protein</fullName>
    </submittedName>
</protein>
<evidence type="ECO:0000313" key="3">
    <source>
        <dbReference type="Proteomes" id="UP000474061"/>
    </source>
</evidence>
<dbReference type="EMBL" id="VDCJ01000314">
    <property type="protein sequence ID" value="MRU22875.1"/>
    <property type="molecule type" value="Genomic_DNA"/>
</dbReference>
<dbReference type="Pfam" id="PF07603">
    <property type="entry name" value="Lcl_C"/>
    <property type="match status" value="1"/>
</dbReference>
<accession>A0A9Q4MHB1</accession>
<dbReference type="AlphaFoldDB" id="A0A9Q4MHB1"/>
<evidence type="ECO:0000313" key="2">
    <source>
        <dbReference type="EMBL" id="MRU22875.1"/>
    </source>
</evidence>
<dbReference type="Proteomes" id="UP000474061">
    <property type="component" value="Unassembled WGS sequence"/>
</dbReference>
<reference evidence="2" key="2">
    <citation type="journal article" date="2020" name="Appl. Environ. Microbiol.">
        <title>Multiple intercontinental introductions associated with the emergence of a plant pathogen in Europe.</title>
        <authorList>
            <person name="Landa B.B."/>
            <person name="Castillo A.I."/>
            <person name="Giampetruzzi A."/>
            <person name="Kahn A."/>
            <person name="Roman-Ecija M."/>
            <person name="Velasco-Amo M.P."/>
            <person name="Navas-Cortes J.A."/>
            <person name="Marco-Noales E."/>
            <person name="Barbe S."/>
            <person name="Moralejo E."/>
            <person name="Coletta-Filho H.D."/>
            <person name="Saldarelli P."/>
            <person name="Saponari M."/>
            <person name="Almeida R.P.P."/>
        </authorList>
    </citation>
    <scope>NUCLEOTIDE SEQUENCE</scope>
    <source>
        <strain evidence="2">XYL1981</strain>
    </source>
</reference>
<evidence type="ECO:0000259" key="1">
    <source>
        <dbReference type="Pfam" id="PF07603"/>
    </source>
</evidence>
<name>A0A9Q4MHB1_XYLFS</name>
<dbReference type="RefSeq" id="WP_021358639.1">
    <property type="nucleotide sequence ID" value="NZ_CP047134.1"/>
</dbReference>
<sequence length="154" mass="17318">MSTLALENAPTPRGARFTKIYDEHGNHIITRDEHKGLEWLAGYVGPSSNEYGPDCVAVKECCQLKIGGYDDWRVPELKELKSIGLLEGYWYWGDSGLLLWTCTPCEQEPKERATVFKFGVHYSFVASRSDKYPVRAVRGQMRTDAIATPKAGES</sequence>
<feature type="domain" description="Lcl C-terminal" evidence="1">
    <location>
        <begin position="30"/>
        <end position="138"/>
    </location>
</feature>
<reference evidence="2" key="1">
    <citation type="submission" date="2019-05" db="EMBL/GenBank/DDBJ databases">
        <authorList>
            <person name="Castillo A."/>
            <person name="Giampetruzzi A."/>
            <person name="Landa B."/>
            <person name="Saponari M."/>
            <person name="Almeida R.P.P."/>
            <person name="Moralejo E."/>
            <person name="Marco-Noales E."/>
            <person name="Velasco-Amo M.P."/>
            <person name="Roman-Ecija M."/>
            <person name="Navarro I."/>
            <person name="Monterde A."/>
            <person name="Barbe S."/>
        </authorList>
    </citation>
    <scope>NUCLEOTIDE SEQUENCE</scope>
    <source>
        <strain evidence="2">XYL1981</strain>
    </source>
</reference>
<dbReference type="InterPro" id="IPR011460">
    <property type="entry name" value="Lcl_C"/>
</dbReference>
<comment type="caution">
    <text evidence="2">The sequence shown here is derived from an EMBL/GenBank/DDBJ whole genome shotgun (WGS) entry which is preliminary data.</text>
</comment>
<organism evidence="2 3">
    <name type="scientific">Xylella fastidiosa subsp. multiplex</name>
    <dbReference type="NCBI Taxonomy" id="644357"/>
    <lineage>
        <taxon>Bacteria</taxon>
        <taxon>Pseudomonadati</taxon>
        <taxon>Pseudomonadota</taxon>
        <taxon>Gammaproteobacteria</taxon>
        <taxon>Lysobacterales</taxon>
        <taxon>Lysobacteraceae</taxon>
        <taxon>Xylella</taxon>
    </lineage>
</organism>
<proteinExistence type="predicted"/>